<dbReference type="eggNOG" id="COG5340">
    <property type="taxonomic scope" value="Bacteria"/>
</dbReference>
<dbReference type="InterPro" id="IPR033455">
    <property type="entry name" value="AbiEi_3_N"/>
</dbReference>
<evidence type="ECO:0000259" key="1">
    <source>
        <dbReference type="Pfam" id="PF17194"/>
    </source>
</evidence>
<dbReference type="EMBL" id="DF820465">
    <property type="protein sequence ID" value="GAK56847.1"/>
    <property type="molecule type" value="Genomic_DNA"/>
</dbReference>
<evidence type="ECO:0000313" key="3">
    <source>
        <dbReference type="Proteomes" id="UP000030661"/>
    </source>
</evidence>
<evidence type="ECO:0000313" key="2">
    <source>
        <dbReference type="EMBL" id="GAK56847.1"/>
    </source>
</evidence>
<dbReference type="STRING" id="1499967.U27_03811"/>
<proteinExistence type="predicted"/>
<dbReference type="Proteomes" id="UP000030661">
    <property type="component" value="Unassembled WGS sequence"/>
</dbReference>
<name>A0A081BWZ2_VECG1</name>
<accession>A0A081BWZ2</accession>
<dbReference type="AlphaFoldDB" id="A0A081BWZ2"/>
<dbReference type="Pfam" id="PF17194">
    <property type="entry name" value="AbiEi_3_N"/>
    <property type="match status" value="1"/>
</dbReference>
<keyword evidence="3" id="KW-1185">Reference proteome</keyword>
<gene>
    <name evidence="2" type="ORF">U27_03811</name>
</gene>
<sequence>MSSVKHSKLHRLITKWPRGTVAVATYLNSIGITPELLYKYKQSNWLQPLGRGAYALAGDKVDWRGALYALQRQLSLNVHVGGKTAIEMKGYAHYLSESIQTVFLYGQPGQKLPAWFKKYDWNASIVFTTTRLFPEESHEGLTEFQEKEFSIRMSVLERAALEMLYHVPGKISFEEAFLIFENLMNLRPSIVQTLLESCRQIKVKRLFLSMAAQHAHPWFAQLDQTTLDLGAGKRVIVKPGTLDPTYQITIPKTTQESWF</sequence>
<protein>
    <recommendedName>
        <fullName evidence="1">Transcriptional regulator AbiEi antitoxin N-terminal domain-containing protein</fullName>
    </recommendedName>
</protein>
<dbReference type="HOGENOM" id="CLU_077664_0_0_0"/>
<dbReference type="Pfam" id="PF11459">
    <property type="entry name" value="AbiEi_3"/>
    <property type="match status" value="1"/>
</dbReference>
<reference evidence="2" key="1">
    <citation type="journal article" date="2015" name="PeerJ">
        <title>First genomic representation of candidate bacterial phylum KSB3 points to enhanced environmental sensing as a trigger of wastewater bulking.</title>
        <authorList>
            <person name="Sekiguchi Y."/>
            <person name="Ohashi A."/>
            <person name="Parks D.H."/>
            <person name="Yamauchi T."/>
            <person name="Tyson G.W."/>
            <person name="Hugenholtz P."/>
        </authorList>
    </citation>
    <scope>NUCLEOTIDE SEQUENCE [LARGE SCALE GENOMIC DNA]</scope>
</reference>
<feature type="domain" description="Transcriptional regulator AbiEi antitoxin N-terminal" evidence="1">
    <location>
        <begin position="6"/>
        <end position="96"/>
    </location>
</feature>
<organism evidence="2">
    <name type="scientific">Vecturithrix granuli</name>
    <dbReference type="NCBI Taxonomy" id="1499967"/>
    <lineage>
        <taxon>Bacteria</taxon>
        <taxon>Candidatus Moduliflexota</taxon>
        <taxon>Candidatus Vecturitrichia</taxon>
        <taxon>Candidatus Vecturitrichales</taxon>
        <taxon>Candidatus Vecturitrichaceae</taxon>
        <taxon>Candidatus Vecturithrix</taxon>
    </lineage>
</organism>
<dbReference type="InterPro" id="IPR021561">
    <property type="entry name" value="AbiEi_3"/>
</dbReference>